<dbReference type="GO" id="GO:0016918">
    <property type="term" value="F:retinal binding"/>
    <property type="evidence" value="ECO:0007669"/>
    <property type="project" value="UniProtKB-KW"/>
</dbReference>
<feature type="transmembrane region" description="Helical" evidence="11">
    <location>
        <begin position="22"/>
        <end position="41"/>
    </location>
</feature>
<evidence type="ECO:0000256" key="9">
    <source>
        <dbReference type="ARBA" id="ARBA00023136"/>
    </source>
</evidence>
<keyword evidence="6" id="KW-0845">Vitamin A</keyword>
<keyword evidence="3" id="KW-0813">Transport</keyword>
<protein>
    <recommendedName>
        <fullName evidence="2">Receptor for retinol uptake STRA6</fullName>
    </recommendedName>
</protein>
<evidence type="ECO:0000256" key="11">
    <source>
        <dbReference type="SAM" id="Phobius"/>
    </source>
</evidence>
<sequence>MCSWNPTQFAQWLGFQWDLNQGIWPLSIFVIFTTVHVSLLVDKLSPRALVGQSFASMDYTQETYKSGLGVAHYKKAPTCCVYGHIRNRRAYQNLSFFIFFIYIITGILACLRRIILSTAIGFYYLARLDKCIIIPGLEQFDKSYMSYVAFLRIQVSHSNPIVTTFCELLLRQMKTLDTNSSAQLPTLSIEDGFENQRKESLARKRWFKAVTLLRNPTLIADSKRKLMKTASALDEDNVGHSNIGNSEANVI</sequence>
<evidence type="ECO:0000256" key="6">
    <source>
        <dbReference type="ARBA" id="ARBA00022893"/>
    </source>
</evidence>
<dbReference type="GO" id="GO:0005886">
    <property type="term" value="C:plasma membrane"/>
    <property type="evidence" value="ECO:0007669"/>
    <property type="project" value="UniProtKB-SubCell"/>
</dbReference>
<dbReference type="GO" id="GO:0034632">
    <property type="term" value="F:retinol transmembrane transporter activity"/>
    <property type="evidence" value="ECO:0007669"/>
    <property type="project" value="InterPro"/>
</dbReference>
<keyword evidence="10" id="KW-0675">Receptor</keyword>
<comment type="subcellular location">
    <subcellularLocation>
        <location evidence="1">Cell membrane</location>
        <topology evidence="1">Multi-pass membrane protein</topology>
    </subcellularLocation>
</comment>
<dbReference type="GO" id="GO:0019841">
    <property type="term" value="F:retinol binding"/>
    <property type="evidence" value="ECO:0007669"/>
    <property type="project" value="UniProtKB-KW"/>
</dbReference>
<dbReference type="PANTHER" id="PTHR21444:SF16">
    <property type="entry name" value="RECEPTOR FOR RETINOL UPTAKE STRA6"/>
    <property type="match status" value="1"/>
</dbReference>
<keyword evidence="8" id="KW-0683">Retinol-binding</keyword>
<evidence type="ECO:0000256" key="1">
    <source>
        <dbReference type="ARBA" id="ARBA00004651"/>
    </source>
</evidence>
<dbReference type="EMBL" id="VSWD01000012">
    <property type="protein sequence ID" value="KAK3085926.1"/>
    <property type="molecule type" value="Genomic_DNA"/>
</dbReference>
<dbReference type="Proteomes" id="UP001186944">
    <property type="component" value="Unassembled WGS sequence"/>
</dbReference>
<evidence type="ECO:0000256" key="10">
    <source>
        <dbReference type="ARBA" id="ARBA00023170"/>
    </source>
</evidence>
<feature type="transmembrane region" description="Helical" evidence="11">
    <location>
        <begin position="96"/>
        <end position="125"/>
    </location>
</feature>
<evidence type="ECO:0000256" key="3">
    <source>
        <dbReference type="ARBA" id="ARBA00022448"/>
    </source>
</evidence>
<dbReference type="GO" id="GO:0038023">
    <property type="term" value="F:signaling receptor activity"/>
    <property type="evidence" value="ECO:0007669"/>
    <property type="project" value="InterPro"/>
</dbReference>
<evidence type="ECO:0000256" key="5">
    <source>
        <dbReference type="ARBA" id="ARBA00022692"/>
    </source>
</evidence>
<evidence type="ECO:0000256" key="8">
    <source>
        <dbReference type="ARBA" id="ARBA00023072"/>
    </source>
</evidence>
<organism evidence="12 13">
    <name type="scientific">Pinctada imbricata</name>
    <name type="common">Atlantic pearl-oyster</name>
    <name type="synonym">Pinctada martensii</name>
    <dbReference type="NCBI Taxonomy" id="66713"/>
    <lineage>
        <taxon>Eukaryota</taxon>
        <taxon>Metazoa</taxon>
        <taxon>Spiralia</taxon>
        <taxon>Lophotrochozoa</taxon>
        <taxon>Mollusca</taxon>
        <taxon>Bivalvia</taxon>
        <taxon>Autobranchia</taxon>
        <taxon>Pteriomorphia</taxon>
        <taxon>Pterioida</taxon>
        <taxon>Pterioidea</taxon>
        <taxon>Pteriidae</taxon>
        <taxon>Pinctada</taxon>
    </lineage>
</organism>
<keyword evidence="13" id="KW-1185">Reference proteome</keyword>
<evidence type="ECO:0000313" key="13">
    <source>
        <dbReference type="Proteomes" id="UP001186944"/>
    </source>
</evidence>
<gene>
    <name evidence="12" type="ORF">FSP39_010817</name>
</gene>
<name>A0AA88XIE2_PINIB</name>
<comment type="caution">
    <text evidence="12">The sequence shown here is derived from an EMBL/GenBank/DDBJ whole genome shotgun (WGS) entry which is preliminary data.</text>
</comment>
<reference evidence="12" key="1">
    <citation type="submission" date="2019-08" db="EMBL/GenBank/DDBJ databases">
        <title>The improved chromosome-level genome for the pearl oyster Pinctada fucata martensii using PacBio sequencing and Hi-C.</title>
        <authorList>
            <person name="Zheng Z."/>
        </authorList>
    </citation>
    <scope>NUCLEOTIDE SEQUENCE</scope>
    <source>
        <strain evidence="12">ZZ-2019</strain>
        <tissue evidence="12">Adductor muscle</tissue>
    </source>
</reference>
<dbReference type="GO" id="GO:0071939">
    <property type="term" value="P:vitamin A import into cell"/>
    <property type="evidence" value="ECO:0007669"/>
    <property type="project" value="TreeGrafter"/>
</dbReference>
<dbReference type="InterPro" id="IPR026612">
    <property type="entry name" value="STRA6-like"/>
</dbReference>
<dbReference type="Pfam" id="PF14752">
    <property type="entry name" value="RBP_receptor"/>
    <property type="match status" value="1"/>
</dbReference>
<dbReference type="AlphaFoldDB" id="A0AA88XIE2"/>
<accession>A0AA88XIE2</accession>
<evidence type="ECO:0000313" key="12">
    <source>
        <dbReference type="EMBL" id="KAK3085926.1"/>
    </source>
</evidence>
<evidence type="ECO:0000256" key="4">
    <source>
        <dbReference type="ARBA" id="ARBA00022475"/>
    </source>
</evidence>
<keyword evidence="7 11" id="KW-1133">Transmembrane helix</keyword>
<evidence type="ECO:0000256" key="2">
    <source>
        <dbReference type="ARBA" id="ARBA00014411"/>
    </source>
</evidence>
<evidence type="ECO:0000256" key="7">
    <source>
        <dbReference type="ARBA" id="ARBA00022989"/>
    </source>
</evidence>
<keyword evidence="5 11" id="KW-0812">Transmembrane</keyword>
<keyword evidence="9 11" id="KW-0472">Membrane</keyword>
<keyword evidence="4" id="KW-1003">Cell membrane</keyword>
<proteinExistence type="predicted"/>
<dbReference type="PANTHER" id="PTHR21444">
    <property type="entry name" value="COILED-COIL DOMAIN-CONTAINING PROTEIN 180"/>
    <property type="match status" value="1"/>
</dbReference>